<evidence type="ECO:0000256" key="6">
    <source>
        <dbReference type="RuleBase" id="RU000665"/>
    </source>
</evidence>
<comment type="similarity">
    <text evidence="2 6">Belongs to the eukaryotic ribosomal protein eL36 family.</text>
</comment>
<evidence type="ECO:0000313" key="11">
    <source>
        <dbReference type="Proteomes" id="UP000249619"/>
    </source>
</evidence>
<keyword evidence="11" id="KW-1185">Reference proteome</keyword>
<evidence type="ECO:0000259" key="8">
    <source>
        <dbReference type="Pfam" id="PF00501"/>
    </source>
</evidence>
<evidence type="ECO:0000256" key="2">
    <source>
        <dbReference type="ARBA" id="ARBA00006509"/>
    </source>
</evidence>
<dbReference type="Gene3D" id="1.10.10.1760">
    <property type="entry name" value="60S ribosomal protein L36"/>
    <property type="match status" value="1"/>
</dbReference>
<reference evidence="11" key="1">
    <citation type="submission" date="2018-05" db="EMBL/GenBank/DDBJ databases">
        <title>Draft genome sequence of Stemphylium lycopersici strain CIDEFI 213.</title>
        <authorList>
            <person name="Medina R."/>
            <person name="Franco M.E.E."/>
            <person name="Lucentini C.G."/>
            <person name="Saparrat M.C.N."/>
            <person name="Balatti P.A."/>
        </authorList>
    </citation>
    <scope>NUCLEOTIDE SEQUENCE [LARGE SCALE GENOMIC DNA]</scope>
    <source>
        <strain evidence="11">CIDEFI 213</strain>
    </source>
</reference>
<evidence type="ECO:0000256" key="4">
    <source>
        <dbReference type="ARBA" id="ARBA00022980"/>
    </source>
</evidence>
<organism evidence="10 11">
    <name type="scientific">Stemphylium lycopersici</name>
    <name type="common">Tomato gray leaf spot disease fungus</name>
    <name type="synonym">Thyrospora lycopersici</name>
    <dbReference type="NCBI Taxonomy" id="183478"/>
    <lineage>
        <taxon>Eukaryota</taxon>
        <taxon>Fungi</taxon>
        <taxon>Dikarya</taxon>
        <taxon>Ascomycota</taxon>
        <taxon>Pezizomycotina</taxon>
        <taxon>Dothideomycetes</taxon>
        <taxon>Pleosporomycetidae</taxon>
        <taxon>Pleosporales</taxon>
        <taxon>Pleosporineae</taxon>
        <taxon>Pleosporaceae</taxon>
        <taxon>Stemphylium</taxon>
    </lineage>
</organism>
<dbReference type="Gene3D" id="3.30.300.30">
    <property type="match status" value="1"/>
</dbReference>
<dbReference type="Proteomes" id="UP000249619">
    <property type="component" value="Unassembled WGS sequence"/>
</dbReference>
<feature type="region of interest" description="Disordered" evidence="7">
    <location>
        <begin position="497"/>
        <end position="545"/>
    </location>
</feature>
<dbReference type="Gene3D" id="3.40.50.980">
    <property type="match status" value="2"/>
</dbReference>
<gene>
    <name evidence="10" type="ORF">DDE83_003887</name>
</gene>
<accession>A0A364N5Z2</accession>
<evidence type="ECO:0000256" key="3">
    <source>
        <dbReference type="ARBA" id="ARBA00022598"/>
    </source>
</evidence>
<dbReference type="GO" id="GO:0016405">
    <property type="term" value="F:CoA-ligase activity"/>
    <property type="evidence" value="ECO:0007669"/>
    <property type="project" value="TreeGrafter"/>
</dbReference>
<dbReference type="FunFam" id="1.10.10.1760:FF:000003">
    <property type="entry name" value="60S ribosomal protein L36"/>
    <property type="match status" value="1"/>
</dbReference>
<evidence type="ECO:0000256" key="5">
    <source>
        <dbReference type="ARBA" id="ARBA00023274"/>
    </source>
</evidence>
<dbReference type="CDD" id="cd05911">
    <property type="entry name" value="Firefly_Luc_like"/>
    <property type="match status" value="1"/>
</dbReference>
<dbReference type="OrthoDB" id="6509636at2759"/>
<proteinExistence type="inferred from homology"/>
<dbReference type="PROSITE" id="PS00455">
    <property type="entry name" value="AMP_BINDING"/>
    <property type="match status" value="1"/>
</dbReference>
<keyword evidence="5 6" id="KW-0687">Ribonucleoprotein</keyword>
<evidence type="ECO:0000256" key="7">
    <source>
        <dbReference type="SAM" id="MobiDB-lite"/>
    </source>
</evidence>
<dbReference type="GO" id="GO:0006412">
    <property type="term" value="P:translation"/>
    <property type="evidence" value="ECO:0007669"/>
    <property type="project" value="InterPro"/>
</dbReference>
<name>A0A364N5Z2_STELY</name>
<dbReference type="InterPro" id="IPR045851">
    <property type="entry name" value="AMP-bd_C_sf"/>
</dbReference>
<dbReference type="InterPro" id="IPR020845">
    <property type="entry name" value="AMP-binding_CS"/>
</dbReference>
<feature type="compositionally biased region" description="Low complexity" evidence="7">
    <location>
        <begin position="510"/>
        <end position="528"/>
    </location>
</feature>
<dbReference type="InterPro" id="IPR000873">
    <property type="entry name" value="AMP-dep_synth/lig_dom"/>
</dbReference>
<dbReference type="STRING" id="183478.A0A364N5Z2"/>
<dbReference type="Pfam" id="PF00501">
    <property type="entry name" value="AMP-binding"/>
    <property type="match status" value="1"/>
</dbReference>
<evidence type="ECO:0000259" key="9">
    <source>
        <dbReference type="Pfam" id="PF13193"/>
    </source>
</evidence>
<dbReference type="GO" id="GO:1990904">
    <property type="term" value="C:ribonucleoprotein complex"/>
    <property type="evidence" value="ECO:0007669"/>
    <property type="project" value="UniProtKB-KW"/>
</dbReference>
<keyword evidence="3 10" id="KW-0436">Ligase</keyword>
<evidence type="ECO:0000313" key="10">
    <source>
        <dbReference type="EMBL" id="RAR12739.1"/>
    </source>
</evidence>
<feature type="domain" description="AMP-binding enzyme C-terminal" evidence="9">
    <location>
        <begin position="421"/>
        <end position="497"/>
    </location>
</feature>
<dbReference type="SUPFAM" id="SSF56801">
    <property type="entry name" value="Acetyl-CoA synthetase-like"/>
    <property type="match status" value="1"/>
</dbReference>
<keyword evidence="4 6" id="KW-0689">Ribosomal protein</keyword>
<comment type="caution">
    <text evidence="10">The sequence shown here is derived from an EMBL/GenBank/DDBJ whole genome shotgun (WGS) entry which is preliminary data.</text>
</comment>
<sequence>MPSESLYPNVPIPDVDLVRDAAVNFGKGLKALWDWQKGDVLALYTPNCIDTPAITWGCHWAGGVLSPANPNYTVDELAFQLKDSGAKGLVTQLPFIENAQEAAKKVGIPLDRVIVMGDQKDPSYQVKHFTSIINTAGSSKWRRTKASNPAEDLAFLVYSSGTTGHPKGVMLTHRNIVANTMMIKTAEAGNLQPTGGPTGEGDKLLAFLPFFHIYGLTCLIHQSLYSGFQLVVMPKFDLEDFCKFIQDLKVTFAYVVPPIVLLLSKHPLVSNYDLSSIRMMNSGAAPLTRELVDAVYSRLKIPVKQGYGLSETSPTTHSQPWEDWNKTIGSVGKLLPYQTAKYMSPEEKEMAVGEVGELWIKGPNVFKGYLNNPEGTAHAKTADGYFKTGDVGYQDKDGNFFITDRVKELIKYKGFQVPPAELEGILVSHPKINDVAVIGVYSKDEATELPRAYIVPKDGLGKTDADAKEIMDWLSKKVAHHKRLRGGVRWVDEIPKSIPRSKPETPYTNSPLSYTQSSTSSPSSSALSFKKPKNPLSTPIKQRSVAPCLQRLPSQNYPRKTATLNPSTIDNITTVTMPKEVKQKSGLIVGLNAGHKVTPRTPAPRISRRKGFLSKRTAFVREITKEVAGLAPYEKRIIELLRNSKDKRARRLAKKRLGTFGRSKRKVDEMTKVIAESRRAGH</sequence>
<evidence type="ECO:0000256" key="1">
    <source>
        <dbReference type="ARBA" id="ARBA00006432"/>
    </source>
</evidence>
<dbReference type="InterPro" id="IPR038097">
    <property type="entry name" value="Ribosomal_eL36_sf"/>
</dbReference>
<dbReference type="Gene3D" id="2.30.38.10">
    <property type="entry name" value="Luciferase, Domain 3"/>
    <property type="match status" value="1"/>
</dbReference>
<dbReference type="PROSITE" id="PS01190">
    <property type="entry name" value="RIBOSOMAL_L36E"/>
    <property type="match status" value="1"/>
</dbReference>
<dbReference type="EMBL" id="QGDH01000046">
    <property type="protein sequence ID" value="RAR12739.1"/>
    <property type="molecule type" value="Genomic_DNA"/>
</dbReference>
<feature type="domain" description="AMP-dependent synthetase/ligase" evidence="8">
    <location>
        <begin position="19"/>
        <end position="370"/>
    </location>
</feature>
<dbReference type="PANTHER" id="PTHR24096:SF149">
    <property type="entry name" value="AMP-BINDING DOMAIN-CONTAINING PROTEIN-RELATED"/>
    <property type="match status" value="1"/>
</dbReference>
<protein>
    <recommendedName>
        <fullName evidence="6">60S ribosomal protein L36</fullName>
    </recommendedName>
</protein>
<comment type="similarity">
    <text evidence="1">Belongs to the ATP-dependent AMP-binding enzyme family.</text>
</comment>
<dbReference type="GO" id="GO:0005840">
    <property type="term" value="C:ribosome"/>
    <property type="evidence" value="ECO:0007669"/>
    <property type="project" value="UniProtKB-KW"/>
</dbReference>
<dbReference type="AlphaFoldDB" id="A0A364N5Z2"/>
<dbReference type="InterPro" id="IPR025110">
    <property type="entry name" value="AMP-bd_C"/>
</dbReference>
<dbReference type="InterPro" id="IPR000509">
    <property type="entry name" value="Ribosomal_eL36"/>
</dbReference>
<dbReference type="Pfam" id="PF01158">
    <property type="entry name" value="Ribosomal_L36e"/>
    <property type="match status" value="1"/>
</dbReference>
<dbReference type="GO" id="GO:0003735">
    <property type="term" value="F:structural constituent of ribosome"/>
    <property type="evidence" value="ECO:0007669"/>
    <property type="project" value="InterPro"/>
</dbReference>
<dbReference type="PANTHER" id="PTHR24096">
    <property type="entry name" value="LONG-CHAIN-FATTY-ACID--COA LIGASE"/>
    <property type="match status" value="1"/>
</dbReference>
<dbReference type="Pfam" id="PF13193">
    <property type="entry name" value="AMP-binding_C"/>
    <property type="match status" value="1"/>
</dbReference>